<keyword evidence="1" id="KW-1133">Transmembrane helix</keyword>
<dbReference type="Proteomes" id="UP000185323">
    <property type="component" value="Segment"/>
</dbReference>
<evidence type="ECO:0000313" key="4">
    <source>
        <dbReference type="Proteomes" id="UP000185323"/>
    </source>
</evidence>
<organism evidence="3 4">
    <name type="scientific">Synechococcus phage ACG-2014f_Syn7803C7</name>
    <dbReference type="NCBI Taxonomy" id="2790345"/>
    <lineage>
        <taxon>Viruses</taxon>
        <taxon>Duplodnaviria</taxon>
        <taxon>Heunggongvirae</taxon>
        <taxon>Uroviricota</taxon>
        <taxon>Caudoviricetes</taxon>
        <taxon>Pantevenvirales</taxon>
        <taxon>Kyanoviridae</taxon>
        <taxon>Atlauavirus</taxon>
        <taxon>Atlauavirus acg2014f</taxon>
    </lineage>
</organism>
<keyword evidence="1" id="KW-0472">Membrane</keyword>
<evidence type="ECO:0000313" key="3">
    <source>
        <dbReference type="EMBL" id="AIX20087.1"/>
    </source>
</evidence>
<dbReference type="Pfam" id="PF23831">
    <property type="entry name" value="DUF7201"/>
    <property type="match status" value="1"/>
</dbReference>
<keyword evidence="4" id="KW-1185">Reference proteome</keyword>
<gene>
    <name evidence="3" type="ORF">Syn7803C7_196</name>
</gene>
<keyword evidence="1" id="KW-0812">Transmembrane</keyword>
<feature type="transmembrane region" description="Helical" evidence="1">
    <location>
        <begin position="91"/>
        <end position="110"/>
    </location>
</feature>
<dbReference type="InterPro" id="IPR055625">
    <property type="entry name" value="DUF7201"/>
</dbReference>
<evidence type="ECO:0000259" key="2">
    <source>
        <dbReference type="Pfam" id="PF23831"/>
    </source>
</evidence>
<name>A0A0E3F0S9_9CAUD</name>
<accession>A0A0E3F0S9</accession>
<dbReference type="EMBL" id="KJ019052">
    <property type="protein sequence ID" value="AIX20087.1"/>
    <property type="molecule type" value="Genomic_DNA"/>
</dbReference>
<sequence>MFQRNDNVKLAVLEEKLSTATDVISKLDENIEQLSHLSVNVSKMLAVHEEKLEVSREVSLETEKELGELSDRLDEKYNCLSRRLSVLERRVWMAAGAFAIIGICLQIGIIEGVSLSQKSVIMEVSPTE</sequence>
<protein>
    <recommendedName>
        <fullName evidence="2">DUF7201 domain-containing protein</fullName>
    </recommendedName>
</protein>
<proteinExistence type="predicted"/>
<dbReference type="KEGG" id="vg:24172051"/>
<feature type="domain" description="DUF7201" evidence="2">
    <location>
        <begin position="1"/>
        <end position="125"/>
    </location>
</feature>
<reference evidence="3 4" key="1">
    <citation type="submission" date="2013-12" db="EMBL/GenBank/DDBJ databases">
        <title>Ecological redundancy of diverse viral populations within a natural community.</title>
        <authorList>
            <person name="Gregory A.C."/>
            <person name="LaButti K."/>
            <person name="Copeland A."/>
            <person name="Woyke T."/>
            <person name="Sullivan M.B."/>
        </authorList>
    </citation>
    <scope>NUCLEOTIDE SEQUENCE [LARGE SCALE GENOMIC DNA]</scope>
    <source>
        <strain evidence="3">Syn7803C7</strain>
    </source>
</reference>
<evidence type="ECO:0000256" key="1">
    <source>
        <dbReference type="SAM" id="Phobius"/>
    </source>
</evidence>